<keyword evidence="2" id="KW-0472">Membrane</keyword>
<feature type="transmembrane region" description="Helical" evidence="2">
    <location>
        <begin position="76"/>
        <end position="96"/>
    </location>
</feature>
<keyword evidence="2" id="KW-1133">Transmembrane helix</keyword>
<evidence type="ECO:0000313" key="3">
    <source>
        <dbReference type="EMBL" id="KAK8078973.1"/>
    </source>
</evidence>
<feature type="compositionally biased region" description="Low complexity" evidence="1">
    <location>
        <begin position="1"/>
        <end position="28"/>
    </location>
</feature>
<name>A0ABR1W643_9PEZI</name>
<feature type="transmembrane region" description="Helical" evidence="2">
    <location>
        <begin position="44"/>
        <end position="64"/>
    </location>
</feature>
<gene>
    <name evidence="3" type="ORF">PG994_002780</name>
</gene>
<feature type="region of interest" description="Disordered" evidence="1">
    <location>
        <begin position="1"/>
        <end position="34"/>
    </location>
</feature>
<accession>A0ABR1W643</accession>
<proteinExistence type="predicted"/>
<sequence length="110" mass="12369">MDPNQQPIQPQQPQQVHQSQQPQQYQPYQPTPPLASRPWHITKLVLHSLSIVFCIIGISIALAVNPTVLSLQVVWVAPEAAVVIIWSVAKFVTLCARGKKDQEQHREGFT</sequence>
<reference evidence="3 4" key="1">
    <citation type="submission" date="2023-01" db="EMBL/GenBank/DDBJ databases">
        <title>Analysis of 21 Apiospora genomes using comparative genomics revels a genus with tremendous synthesis potential of carbohydrate active enzymes and secondary metabolites.</title>
        <authorList>
            <person name="Sorensen T."/>
        </authorList>
    </citation>
    <scope>NUCLEOTIDE SEQUENCE [LARGE SCALE GENOMIC DNA]</scope>
    <source>
        <strain evidence="3 4">CBS 135458</strain>
    </source>
</reference>
<evidence type="ECO:0000256" key="2">
    <source>
        <dbReference type="SAM" id="Phobius"/>
    </source>
</evidence>
<keyword evidence="2" id="KW-0812">Transmembrane</keyword>
<evidence type="ECO:0000313" key="4">
    <source>
        <dbReference type="Proteomes" id="UP001480595"/>
    </source>
</evidence>
<dbReference type="RefSeq" id="XP_066720044.1">
    <property type="nucleotide sequence ID" value="XM_066854189.1"/>
</dbReference>
<organism evidence="3 4">
    <name type="scientific">Apiospora phragmitis</name>
    <dbReference type="NCBI Taxonomy" id="2905665"/>
    <lineage>
        <taxon>Eukaryota</taxon>
        <taxon>Fungi</taxon>
        <taxon>Dikarya</taxon>
        <taxon>Ascomycota</taxon>
        <taxon>Pezizomycotina</taxon>
        <taxon>Sordariomycetes</taxon>
        <taxon>Xylariomycetidae</taxon>
        <taxon>Amphisphaeriales</taxon>
        <taxon>Apiosporaceae</taxon>
        <taxon>Apiospora</taxon>
    </lineage>
</organism>
<dbReference type="GeneID" id="92087252"/>
<keyword evidence="4" id="KW-1185">Reference proteome</keyword>
<protein>
    <submittedName>
        <fullName evidence="3">Uncharacterized protein</fullName>
    </submittedName>
</protein>
<evidence type="ECO:0000256" key="1">
    <source>
        <dbReference type="SAM" id="MobiDB-lite"/>
    </source>
</evidence>
<dbReference type="Proteomes" id="UP001480595">
    <property type="component" value="Unassembled WGS sequence"/>
</dbReference>
<comment type="caution">
    <text evidence="3">The sequence shown here is derived from an EMBL/GenBank/DDBJ whole genome shotgun (WGS) entry which is preliminary data.</text>
</comment>
<dbReference type="EMBL" id="JAQQWL010000003">
    <property type="protein sequence ID" value="KAK8078973.1"/>
    <property type="molecule type" value="Genomic_DNA"/>
</dbReference>